<reference evidence="1" key="1">
    <citation type="submission" date="2021-01" db="EMBL/GenBank/DDBJ databases">
        <authorList>
            <person name="Corre E."/>
            <person name="Pelletier E."/>
            <person name="Niang G."/>
            <person name="Scheremetjew M."/>
            <person name="Finn R."/>
            <person name="Kale V."/>
            <person name="Holt S."/>
            <person name="Cochrane G."/>
            <person name="Meng A."/>
            <person name="Brown T."/>
            <person name="Cohen L."/>
        </authorList>
    </citation>
    <scope>NUCLEOTIDE SEQUENCE</scope>
    <source>
        <strain evidence="1">FE60</strain>
    </source>
</reference>
<organism evidence="1">
    <name type="scientific">Skeletonema marinoi</name>
    <dbReference type="NCBI Taxonomy" id="267567"/>
    <lineage>
        <taxon>Eukaryota</taxon>
        <taxon>Sar</taxon>
        <taxon>Stramenopiles</taxon>
        <taxon>Ochrophyta</taxon>
        <taxon>Bacillariophyta</taxon>
        <taxon>Coscinodiscophyceae</taxon>
        <taxon>Thalassiosirophycidae</taxon>
        <taxon>Thalassiosirales</taxon>
        <taxon>Skeletonemataceae</taxon>
        <taxon>Skeletonema</taxon>
        <taxon>Skeletonema marinoi-dohrnii complex</taxon>
    </lineage>
</organism>
<name>A0A7S1CT65_9STRA</name>
<accession>A0A7S1CT65</accession>
<evidence type="ECO:0000313" key="1">
    <source>
        <dbReference type="EMBL" id="CAD8926144.1"/>
    </source>
</evidence>
<dbReference type="EMBL" id="HBFU01000134">
    <property type="protein sequence ID" value="CAD8926144.1"/>
    <property type="molecule type" value="Transcribed_RNA"/>
</dbReference>
<dbReference type="AlphaFoldDB" id="A0A7S1CT65"/>
<protein>
    <submittedName>
        <fullName evidence="1">Uncharacterized protein</fullName>
    </submittedName>
</protein>
<proteinExistence type="predicted"/>
<gene>
    <name evidence="1" type="ORF">SMAR1040_LOCUS91</name>
</gene>
<sequence>MGHPEMMDRNGFWKDTRSRGLLMVTLRGKFKGEDNLRWHLVPIVDVTSSGIQVRKWMRRLLFIRCHVDGVEEGPLFVNEAGKQARLSDYNSDFQMFITQARARERHPKVFSSKVEVEDYNLRRSLRRGSTTQAHNNGVLASTIELNNRWRKKEAAKGAELGLAMRQVYTQALSALDTTLRYSRSL</sequence>